<keyword evidence="2" id="KW-1185">Reference proteome</keyword>
<gene>
    <name evidence="1" type="ORF">EVAR_62964_1</name>
</gene>
<reference evidence="1 2" key="1">
    <citation type="journal article" date="2019" name="Commun. Biol.">
        <title>The bagworm genome reveals a unique fibroin gene that provides high tensile strength.</title>
        <authorList>
            <person name="Kono N."/>
            <person name="Nakamura H."/>
            <person name="Ohtoshi R."/>
            <person name="Tomita M."/>
            <person name="Numata K."/>
            <person name="Arakawa K."/>
        </authorList>
    </citation>
    <scope>NUCLEOTIDE SEQUENCE [LARGE SCALE GENOMIC DNA]</scope>
</reference>
<name>A0A4C1ZE52_EUMVA</name>
<evidence type="ECO:0000313" key="2">
    <source>
        <dbReference type="Proteomes" id="UP000299102"/>
    </source>
</evidence>
<dbReference type="AlphaFoldDB" id="A0A4C1ZE52"/>
<evidence type="ECO:0000313" key="1">
    <source>
        <dbReference type="EMBL" id="GBP85384.1"/>
    </source>
</evidence>
<dbReference type="Proteomes" id="UP000299102">
    <property type="component" value="Unassembled WGS sequence"/>
</dbReference>
<accession>A0A4C1ZE52</accession>
<sequence length="94" mass="10018">MQEPYYANPRQRFPCRTLLFLGGGSVRGQTALGARGRPSRRRCVTDSGRCVESDVRSDTALRCGQRVGAELAAGLGASAGVRFGANCNDLNSIN</sequence>
<proteinExistence type="predicted"/>
<protein>
    <submittedName>
        <fullName evidence="1">Uncharacterized protein</fullName>
    </submittedName>
</protein>
<organism evidence="1 2">
    <name type="scientific">Eumeta variegata</name>
    <name type="common">Bagworm moth</name>
    <name type="synonym">Eumeta japonica</name>
    <dbReference type="NCBI Taxonomy" id="151549"/>
    <lineage>
        <taxon>Eukaryota</taxon>
        <taxon>Metazoa</taxon>
        <taxon>Ecdysozoa</taxon>
        <taxon>Arthropoda</taxon>
        <taxon>Hexapoda</taxon>
        <taxon>Insecta</taxon>
        <taxon>Pterygota</taxon>
        <taxon>Neoptera</taxon>
        <taxon>Endopterygota</taxon>
        <taxon>Lepidoptera</taxon>
        <taxon>Glossata</taxon>
        <taxon>Ditrysia</taxon>
        <taxon>Tineoidea</taxon>
        <taxon>Psychidae</taxon>
        <taxon>Oiketicinae</taxon>
        <taxon>Eumeta</taxon>
    </lineage>
</organism>
<dbReference type="EMBL" id="BGZK01001733">
    <property type="protein sequence ID" value="GBP85384.1"/>
    <property type="molecule type" value="Genomic_DNA"/>
</dbReference>
<comment type="caution">
    <text evidence="1">The sequence shown here is derived from an EMBL/GenBank/DDBJ whole genome shotgun (WGS) entry which is preliminary data.</text>
</comment>